<dbReference type="Pfam" id="PF08797">
    <property type="entry name" value="HIRAN"/>
    <property type="match status" value="1"/>
</dbReference>
<dbReference type="InterPro" id="IPR033315">
    <property type="entry name" value="Fan1-like"/>
</dbReference>
<dbReference type="Pfam" id="PF21170">
    <property type="entry name" value="FAN1_TPR"/>
    <property type="match status" value="1"/>
</dbReference>
<dbReference type="CDD" id="cd22326">
    <property type="entry name" value="FAN1-like"/>
    <property type="match status" value="1"/>
</dbReference>
<keyword evidence="5 8" id="KW-0378">Hydrolase</keyword>
<keyword evidence="8" id="KW-0539">Nucleus</keyword>
<evidence type="ECO:0000256" key="4">
    <source>
        <dbReference type="ARBA" id="ARBA00022723"/>
    </source>
</evidence>
<dbReference type="Pfam" id="PF08774">
    <property type="entry name" value="VRR_NUC"/>
    <property type="match status" value="1"/>
</dbReference>
<dbReference type="GO" id="GO:0008270">
    <property type="term" value="F:zinc ion binding"/>
    <property type="evidence" value="ECO:0007669"/>
    <property type="project" value="InterPro"/>
</dbReference>
<dbReference type="InterPro" id="IPR049125">
    <property type="entry name" value="FAN1-like_WH"/>
</dbReference>
<evidence type="ECO:0000256" key="2">
    <source>
        <dbReference type="ARBA" id="ARBA00005533"/>
    </source>
</evidence>
<dbReference type="PANTHER" id="PTHR15749:SF4">
    <property type="entry name" value="FANCONI-ASSOCIATED NUCLEASE 1"/>
    <property type="match status" value="1"/>
</dbReference>
<feature type="compositionally biased region" description="Low complexity" evidence="9">
    <location>
        <begin position="149"/>
        <end position="158"/>
    </location>
</feature>
<dbReference type="GO" id="GO:0070336">
    <property type="term" value="F:flap-structured DNA binding"/>
    <property type="evidence" value="ECO:0007669"/>
    <property type="project" value="TreeGrafter"/>
</dbReference>
<proteinExistence type="inferred from homology"/>
<dbReference type="GO" id="GO:0036297">
    <property type="term" value="P:interstrand cross-link repair"/>
    <property type="evidence" value="ECO:0007669"/>
    <property type="project" value="InterPro"/>
</dbReference>
<comment type="cofactor">
    <cofactor evidence="8">
        <name>Mg(2+)</name>
        <dbReference type="ChEBI" id="CHEBI:18420"/>
    </cofactor>
    <cofactor evidence="8">
        <name>Mn(2+)</name>
        <dbReference type="ChEBI" id="CHEBI:29035"/>
    </cofactor>
</comment>
<evidence type="ECO:0000256" key="5">
    <source>
        <dbReference type="ARBA" id="ARBA00022801"/>
    </source>
</evidence>
<protein>
    <recommendedName>
        <fullName evidence="8">Fanconi-associated nuclease</fullName>
        <ecNumber evidence="8">3.1.4.1</ecNumber>
    </recommendedName>
</protein>
<dbReference type="GO" id="GO:0005634">
    <property type="term" value="C:nucleus"/>
    <property type="evidence" value="ECO:0007669"/>
    <property type="project" value="UniProtKB-SubCell"/>
</dbReference>
<feature type="compositionally biased region" description="Polar residues" evidence="9">
    <location>
        <begin position="104"/>
        <end position="113"/>
    </location>
</feature>
<comment type="caution">
    <text evidence="11">The sequence shown here is derived from an EMBL/GenBank/DDBJ whole genome shotgun (WGS) entry which is preliminary data.</text>
</comment>
<dbReference type="STRING" id="574566.I0YLT3"/>
<dbReference type="GO" id="GO:0004528">
    <property type="term" value="F:phosphodiesterase I activity"/>
    <property type="evidence" value="ECO:0007669"/>
    <property type="project" value="UniProtKB-EC"/>
</dbReference>
<dbReference type="EMBL" id="AGSI01000019">
    <property type="protein sequence ID" value="EIE19352.1"/>
    <property type="molecule type" value="Genomic_DNA"/>
</dbReference>
<keyword evidence="8" id="KW-0227">DNA damage</keyword>
<dbReference type="KEGG" id="csl:COCSUDRAFT_58645"/>
<dbReference type="InterPro" id="IPR049132">
    <property type="entry name" value="FAN1-like_euk"/>
</dbReference>
<sequence>MVLRDRQLQRRKAQKPALLPQPLESEEEALQCGRNPPLKQLPLNDVEINRHLDNCLAKAATSRGKSQTTLRFARSAPALTEACKTSATPNTNSKPSAEQPLPTRHTSAPTENPDSGAAADRATRRSPRTSDKSAATEITSPIRKKGRTDSSWSSSASQDSDDWIPNRGSTASCRDSPSAAGPVYQQAASPQRSSAEDRDTVTFNTFAVGRRFHPVIKVVAGQTAALKAEPSNARDPNALLVVSHSESPEGEHCLGYLPATISAALAPLLSSGAISIRLCAEGAVEKEAAAEGVDAARVAAETHASLAQQRSGSGTGEMLRSNFVVVADLVLGQDGHLLSEEEQATTALFKARTLRAELDAPAQCLFLRLFQRRRDWFRMAALSYTEVPEIDAAVASLVAAGFARTSDSVSPEERSTVVEMLTVPEILALLSTLGLSAKGRASYGIPRSKLLEALLDALHAQPGQRVWEEVEQVTGRCCALAPAAAEWAGRLQRLFFLNEGQDLSRFLVADLGIMPYPSYTVRRTRPVWASRCSLLAYEAALGHAEALDAAFEAGDHAAAVAALRPAWDAVEANLHKAPLSPAQPGGPHACSGSAVAAQPLAHCPFLLRFSAAWVYVAMATAGVSLFEKQKRYEEACDTIRKLLGGVCCPNRRGEWWVRLSINSEHLGCPEMALEARTYGHCISTSVAEAALADEHVRGGDRLALQRRALRLGKPPRRWKQPPWAAQVPADPREVCIEGRPIASKIGTKSMFWSADGEAVKVEELALQYYASEDGGGWQGVHSEGGVWATLWGLLMWEALFADVADSLRTPFQTSPLDLHTPTFYTARRELIEGRLAEIRSGDVGALVRESWEAHHGIMCVGVNWERQGLDELVVIADCIGAHALASICRLLAEDHAGWSGGMPDLLLWHPERRRAKASEVKGPRDRLSEQQRAWAAALSAGGMDVEVLKVLEPSTKPNSWRGQRRRRA</sequence>
<evidence type="ECO:0000256" key="7">
    <source>
        <dbReference type="ARBA" id="ARBA00023211"/>
    </source>
</evidence>
<evidence type="ECO:0000259" key="10">
    <source>
        <dbReference type="SMART" id="SM00990"/>
    </source>
</evidence>
<feature type="domain" description="VRR-NUC" evidence="10">
    <location>
        <begin position="838"/>
        <end position="952"/>
    </location>
</feature>
<evidence type="ECO:0000256" key="9">
    <source>
        <dbReference type="SAM" id="MobiDB-lite"/>
    </source>
</evidence>
<dbReference type="GO" id="GO:0017108">
    <property type="term" value="F:5'-flap endonuclease activity"/>
    <property type="evidence" value="ECO:0007669"/>
    <property type="project" value="TreeGrafter"/>
</dbReference>
<dbReference type="eggNOG" id="KOG2143">
    <property type="taxonomic scope" value="Eukaryota"/>
</dbReference>
<dbReference type="EC" id="3.1.4.1" evidence="8"/>
<dbReference type="InterPro" id="IPR049126">
    <property type="entry name" value="FAN1-like_TPR"/>
</dbReference>
<feature type="region of interest" description="Disordered" evidence="9">
    <location>
        <begin position="1"/>
        <end position="41"/>
    </location>
</feature>
<organism evidence="11 12">
    <name type="scientific">Coccomyxa subellipsoidea (strain C-169)</name>
    <name type="common">Green microalga</name>
    <dbReference type="NCBI Taxonomy" id="574566"/>
    <lineage>
        <taxon>Eukaryota</taxon>
        <taxon>Viridiplantae</taxon>
        <taxon>Chlorophyta</taxon>
        <taxon>core chlorophytes</taxon>
        <taxon>Trebouxiophyceae</taxon>
        <taxon>Trebouxiophyceae incertae sedis</taxon>
        <taxon>Coccomyxaceae</taxon>
        <taxon>Coccomyxa</taxon>
        <taxon>Coccomyxa subellipsoidea</taxon>
    </lineage>
</organism>
<evidence type="ECO:0000256" key="3">
    <source>
        <dbReference type="ARBA" id="ARBA00022722"/>
    </source>
</evidence>
<evidence type="ECO:0000256" key="6">
    <source>
        <dbReference type="ARBA" id="ARBA00022842"/>
    </source>
</evidence>
<feature type="region of interest" description="Disordered" evidence="9">
    <location>
        <begin position="81"/>
        <end position="198"/>
    </location>
</feature>
<accession>I0YLT3</accession>
<dbReference type="InterPro" id="IPR014905">
    <property type="entry name" value="HIRAN"/>
</dbReference>
<name>I0YLT3_COCSC</name>
<dbReference type="SMART" id="SM00990">
    <property type="entry name" value="VRR_NUC"/>
    <property type="match status" value="1"/>
</dbReference>
<evidence type="ECO:0000256" key="8">
    <source>
        <dbReference type="RuleBase" id="RU365033"/>
    </source>
</evidence>
<keyword evidence="12" id="KW-1185">Reference proteome</keyword>
<dbReference type="InterPro" id="IPR014883">
    <property type="entry name" value="VRR_NUC"/>
</dbReference>
<dbReference type="GeneID" id="17037292"/>
<evidence type="ECO:0000313" key="11">
    <source>
        <dbReference type="EMBL" id="EIE19352.1"/>
    </source>
</evidence>
<feature type="compositionally biased region" description="Polar residues" evidence="9">
    <location>
        <begin position="83"/>
        <end position="96"/>
    </location>
</feature>
<comment type="similarity">
    <text evidence="2 8">Belongs to the FAN1 family.</text>
</comment>
<keyword evidence="3 8" id="KW-0540">Nuclease</keyword>
<evidence type="ECO:0000256" key="1">
    <source>
        <dbReference type="ARBA" id="ARBA00000983"/>
    </source>
</evidence>
<dbReference type="Gene3D" id="3.40.1350.10">
    <property type="match status" value="1"/>
</dbReference>
<comment type="function">
    <text evidence="8">Nuclease required for the repair of DNA interstrand cross-links (ICL). Acts as a 5'-3' exonuclease that anchors at a cut end of DNA and cleaves DNA successively at every third nucleotide, allowing to excise an ICL from one strand through flanking incisions.</text>
</comment>
<reference evidence="11 12" key="1">
    <citation type="journal article" date="2012" name="Genome Biol.">
        <title>The genome of the polar eukaryotic microalga coccomyxa subellipsoidea reveals traits of cold adaptation.</title>
        <authorList>
            <person name="Blanc G."/>
            <person name="Agarkova I."/>
            <person name="Grimwood J."/>
            <person name="Kuo A."/>
            <person name="Brueggeman A."/>
            <person name="Dunigan D."/>
            <person name="Gurnon J."/>
            <person name="Ladunga I."/>
            <person name="Lindquist E."/>
            <person name="Lucas S."/>
            <person name="Pangilinan J."/>
            <person name="Proschold T."/>
            <person name="Salamov A."/>
            <person name="Schmutz J."/>
            <person name="Weeks D."/>
            <person name="Yamada T."/>
            <person name="Claverie J.M."/>
            <person name="Grigoriev I."/>
            <person name="Van Etten J."/>
            <person name="Lomsadze A."/>
            <person name="Borodovsky M."/>
        </authorList>
    </citation>
    <scope>NUCLEOTIDE SEQUENCE [LARGE SCALE GENOMIC DNA]</scope>
    <source>
        <strain evidence="11 12">C-169</strain>
    </source>
</reference>
<comment type="subcellular location">
    <subcellularLocation>
        <location evidence="8">Nucleus</location>
    </subcellularLocation>
</comment>
<keyword evidence="6 8" id="KW-0460">Magnesium</keyword>
<evidence type="ECO:0000313" key="12">
    <source>
        <dbReference type="Proteomes" id="UP000007264"/>
    </source>
</evidence>
<keyword evidence="8" id="KW-0234">DNA repair</keyword>
<dbReference type="OrthoDB" id="76364at2759"/>
<dbReference type="GO" id="GO:0008409">
    <property type="term" value="F:5'-3' exonuclease activity"/>
    <property type="evidence" value="ECO:0007669"/>
    <property type="project" value="TreeGrafter"/>
</dbReference>
<dbReference type="GO" id="GO:0016818">
    <property type="term" value="F:hydrolase activity, acting on acid anhydrides, in phosphorus-containing anhydrides"/>
    <property type="evidence" value="ECO:0007669"/>
    <property type="project" value="InterPro"/>
</dbReference>
<keyword evidence="7 8" id="KW-0464">Manganese</keyword>
<gene>
    <name evidence="11" type="ORF">COCSUDRAFT_58645</name>
</gene>
<dbReference type="AlphaFoldDB" id="I0YLT3"/>
<dbReference type="Gene3D" id="3.30.70.2330">
    <property type="match status" value="1"/>
</dbReference>
<dbReference type="Proteomes" id="UP000007264">
    <property type="component" value="Unassembled WGS sequence"/>
</dbReference>
<dbReference type="PANTHER" id="PTHR15749">
    <property type="entry name" value="FANCONI-ASSOCIATED NUCLEASE 1"/>
    <property type="match status" value="1"/>
</dbReference>
<dbReference type="RefSeq" id="XP_005643896.1">
    <property type="nucleotide sequence ID" value="XM_005643839.1"/>
</dbReference>
<dbReference type="Pfam" id="PF21315">
    <property type="entry name" value="FAN1_HTH"/>
    <property type="match status" value="1"/>
</dbReference>
<comment type="catalytic activity">
    <reaction evidence="1 8">
        <text>Hydrolytically removes 5'-nucleotides successively from the 3'-hydroxy termini of 3'-hydroxy-terminated oligonucleotides.</text>
        <dbReference type="EC" id="3.1.4.1"/>
    </reaction>
</comment>
<dbReference type="InterPro" id="IPR011856">
    <property type="entry name" value="tRNA_endonuc-like_dom_sf"/>
</dbReference>
<keyword evidence="4 8" id="KW-0479">Metal-binding</keyword>